<proteinExistence type="predicted"/>
<dbReference type="SUPFAM" id="SSF51735">
    <property type="entry name" value="NAD(P)-binding Rossmann-fold domains"/>
    <property type="match status" value="1"/>
</dbReference>
<evidence type="ECO:0000259" key="1">
    <source>
        <dbReference type="Pfam" id="PF00107"/>
    </source>
</evidence>
<dbReference type="RefSeq" id="WP_194502884.1">
    <property type="nucleotide sequence ID" value="NZ_JADIVZ010000003.1"/>
</dbReference>
<dbReference type="EMBL" id="JADIVZ010000003">
    <property type="protein sequence ID" value="MBF4161609.1"/>
    <property type="molecule type" value="Genomic_DNA"/>
</dbReference>
<dbReference type="GO" id="GO:0016491">
    <property type="term" value="F:oxidoreductase activity"/>
    <property type="evidence" value="ECO:0007669"/>
    <property type="project" value="TreeGrafter"/>
</dbReference>
<evidence type="ECO:0000313" key="3">
    <source>
        <dbReference type="Proteomes" id="UP000656804"/>
    </source>
</evidence>
<reference evidence="2" key="1">
    <citation type="submission" date="2020-11" db="EMBL/GenBank/DDBJ databases">
        <title>Nocardioides sp. CBS4Y-1, whole genome shotgun sequence.</title>
        <authorList>
            <person name="Tuo L."/>
        </authorList>
    </citation>
    <scope>NUCLEOTIDE SEQUENCE</scope>
    <source>
        <strain evidence="2">CBS4Y-1</strain>
    </source>
</reference>
<evidence type="ECO:0000313" key="2">
    <source>
        <dbReference type="EMBL" id="MBF4161609.1"/>
    </source>
</evidence>
<gene>
    <name evidence="2" type="ORF">ISG29_07890</name>
</gene>
<dbReference type="AlphaFoldDB" id="A0A930V061"/>
<dbReference type="PANTHER" id="PTHR43677">
    <property type="entry name" value="SHORT-CHAIN DEHYDROGENASE/REDUCTASE"/>
    <property type="match status" value="1"/>
</dbReference>
<sequence>MKAAVVTTWGEAPRHTDAAEPVAGRGEEVVEVLASAVSPRVRSQAAGSHYTSTDELPLIPGIDGVGKLANGKLIYFLLPDTNKGAMAERTAVDMRRTVPLPRGADAVKIAALMNPAMASWVALRQRITFRRGQSVLILGATGNAGRAAIQVAKRLGASQIVAVGRGADSMNDLTRLGATRVIELAGDPGEVKRNLAGAGESVDVVVDLVWGEPTRDALHAIIPNRASDEQELTWIQIGSVAGLESPIPSAALRAVNLQIIGSGQGSVPHHRYRREIGVLAKEILKGTFDDSGKAEEVALKDVETAWADTSSTKRLVIVNP</sequence>
<dbReference type="InterPro" id="IPR013149">
    <property type="entry name" value="ADH-like_C"/>
</dbReference>
<name>A0A930V061_9ACTN</name>
<feature type="domain" description="Alcohol dehydrogenase-like C-terminal" evidence="1">
    <location>
        <begin position="145"/>
        <end position="221"/>
    </location>
</feature>
<dbReference type="PANTHER" id="PTHR43677:SF11">
    <property type="entry name" value="ZINC-CONTAINING ALCOHOL DEHYDROGENASE"/>
    <property type="match status" value="1"/>
</dbReference>
<keyword evidence="3" id="KW-1185">Reference proteome</keyword>
<dbReference type="Gene3D" id="3.90.180.10">
    <property type="entry name" value="Medium-chain alcohol dehydrogenases, catalytic domain"/>
    <property type="match status" value="1"/>
</dbReference>
<protein>
    <submittedName>
        <fullName evidence="2">Zinc-binding alcohol dehydrogenase family protein</fullName>
    </submittedName>
</protein>
<organism evidence="2 3">
    <name type="scientific">Nocardioides acrostichi</name>
    <dbReference type="NCBI Taxonomy" id="2784339"/>
    <lineage>
        <taxon>Bacteria</taxon>
        <taxon>Bacillati</taxon>
        <taxon>Actinomycetota</taxon>
        <taxon>Actinomycetes</taxon>
        <taxon>Propionibacteriales</taxon>
        <taxon>Nocardioidaceae</taxon>
        <taxon>Nocardioides</taxon>
    </lineage>
</organism>
<comment type="caution">
    <text evidence="2">The sequence shown here is derived from an EMBL/GenBank/DDBJ whole genome shotgun (WGS) entry which is preliminary data.</text>
</comment>
<dbReference type="InterPro" id="IPR036291">
    <property type="entry name" value="NAD(P)-bd_dom_sf"/>
</dbReference>
<dbReference type="InterPro" id="IPR011032">
    <property type="entry name" value="GroES-like_sf"/>
</dbReference>
<dbReference type="Gene3D" id="3.40.50.720">
    <property type="entry name" value="NAD(P)-binding Rossmann-like Domain"/>
    <property type="match status" value="1"/>
</dbReference>
<accession>A0A930V061</accession>
<dbReference type="Proteomes" id="UP000656804">
    <property type="component" value="Unassembled WGS sequence"/>
</dbReference>
<dbReference type="Pfam" id="PF00107">
    <property type="entry name" value="ADH_zinc_N"/>
    <property type="match status" value="1"/>
</dbReference>
<dbReference type="SUPFAM" id="SSF50129">
    <property type="entry name" value="GroES-like"/>
    <property type="match status" value="1"/>
</dbReference>
<dbReference type="InterPro" id="IPR051397">
    <property type="entry name" value="Zn-ADH-like_protein"/>
</dbReference>